<evidence type="ECO:0000256" key="2">
    <source>
        <dbReference type="ARBA" id="ARBA00022475"/>
    </source>
</evidence>
<evidence type="ECO:0000256" key="1">
    <source>
        <dbReference type="ARBA" id="ARBA00004651"/>
    </source>
</evidence>
<evidence type="ECO:0000313" key="7">
    <source>
        <dbReference type="EMBL" id="MBO8429433.1"/>
    </source>
</evidence>
<dbReference type="Proteomes" id="UP000823635">
    <property type="component" value="Unassembled WGS sequence"/>
</dbReference>
<feature type="transmembrane region" description="Helical" evidence="6">
    <location>
        <begin position="229"/>
        <end position="248"/>
    </location>
</feature>
<comment type="subcellular location">
    <subcellularLocation>
        <location evidence="1">Cell membrane</location>
        <topology evidence="1">Multi-pass membrane protein</topology>
    </subcellularLocation>
</comment>
<gene>
    <name evidence="7" type="ORF">IAC68_05845</name>
</gene>
<dbReference type="Pfam" id="PF03631">
    <property type="entry name" value="Virul_fac_BrkB"/>
    <property type="match status" value="1"/>
</dbReference>
<dbReference type="GO" id="GO:0005886">
    <property type="term" value="C:plasma membrane"/>
    <property type="evidence" value="ECO:0007669"/>
    <property type="project" value="UniProtKB-SubCell"/>
</dbReference>
<comment type="caution">
    <text evidence="7">The sequence shown here is derived from an EMBL/GenBank/DDBJ whole genome shotgun (WGS) entry which is preliminary data.</text>
</comment>
<dbReference type="AlphaFoldDB" id="A0A9D9DML1"/>
<dbReference type="PIRSF" id="PIRSF035875">
    <property type="entry name" value="RNase_BN"/>
    <property type="match status" value="1"/>
</dbReference>
<reference evidence="7" key="1">
    <citation type="submission" date="2020-10" db="EMBL/GenBank/DDBJ databases">
        <authorList>
            <person name="Gilroy R."/>
        </authorList>
    </citation>
    <scope>NUCLEOTIDE SEQUENCE</scope>
    <source>
        <strain evidence="7">15467</strain>
    </source>
</reference>
<sequence>MKDLWEEICSLYRWIVRFITEDIWRLELDDLGRAKRKFLKYLKIAIMTVRESGINKLGLYSVSLSFFVAMSVVPFAAVAFAVTGGLGFEETLKSLLLDNFSDNQEVINWVIRFADNIVESGQKDIFGVISFIFFTWIIIWLILNIEKSFNVIWNVERRRPLAKRFLYYLGILVTAPLIITMLLSLFSIFSRNSQTLGYLSQWGLLFVIMLFFLTIMYKYIPNVKVHFSAAFNAAVIASIVFIIIQYIYTETQMLVSRIDAVYGAFAAIPLFLIWLNISWMVILIGAEISHAFQYVSEYRLKKNEV</sequence>
<feature type="transmembrane region" description="Helical" evidence="6">
    <location>
        <begin position="195"/>
        <end position="217"/>
    </location>
</feature>
<dbReference type="PANTHER" id="PTHR30213:SF0">
    <property type="entry name" value="UPF0761 MEMBRANE PROTEIN YIHY"/>
    <property type="match status" value="1"/>
</dbReference>
<dbReference type="PANTHER" id="PTHR30213">
    <property type="entry name" value="INNER MEMBRANE PROTEIN YHJD"/>
    <property type="match status" value="1"/>
</dbReference>
<proteinExistence type="predicted"/>
<protein>
    <submittedName>
        <fullName evidence="7">YihY/virulence factor BrkB family protein</fullName>
    </submittedName>
</protein>
<keyword evidence="4 6" id="KW-1133">Transmembrane helix</keyword>
<keyword evidence="3 6" id="KW-0812">Transmembrane</keyword>
<evidence type="ECO:0000256" key="6">
    <source>
        <dbReference type="SAM" id="Phobius"/>
    </source>
</evidence>
<feature type="transmembrane region" description="Helical" evidence="6">
    <location>
        <begin position="260"/>
        <end position="284"/>
    </location>
</feature>
<dbReference type="InterPro" id="IPR017039">
    <property type="entry name" value="Virul_fac_BrkB"/>
</dbReference>
<feature type="transmembrane region" description="Helical" evidence="6">
    <location>
        <begin position="125"/>
        <end position="145"/>
    </location>
</feature>
<keyword evidence="5 6" id="KW-0472">Membrane</keyword>
<organism evidence="7 8">
    <name type="scientific">Candidatus Egerieousia excrementavium</name>
    <dbReference type="NCBI Taxonomy" id="2840778"/>
    <lineage>
        <taxon>Bacteria</taxon>
        <taxon>Pseudomonadati</taxon>
        <taxon>Bacteroidota</taxon>
        <taxon>Bacteroidia</taxon>
        <taxon>Bacteroidales</taxon>
        <taxon>Candidatus Egerieousia</taxon>
    </lineage>
</organism>
<evidence type="ECO:0000256" key="3">
    <source>
        <dbReference type="ARBA" id="ARBA00022692"/>
    </source>
</evidence>
<reference evidence="7" key="2">
    <citation type="journal article" date="2021" name="PeerJ">
        <title>Extensive microbial diversity within the chicken gut microbiome revealed by metagenomics and culture.</title>
        <authorList>
            <person name="Gilroy R."/>
            <person name="Ravi A."/>
            <person name="Getino M."/>
            <person name="Pursley I."/>
            <person name="Horton D.L."/>
            <person name="Alikhan N.F."/>
            <person name="Baker D."/>
            <person name="Gharbi K."/>
            <person name="Hall N."/>
            <person name="Watson M."/>
            <person name="Adriaenssens E.M."/>
            <person name="Foster-Nyarko E."/>
            <person name="Jarju S."/>
            <person name="Secka A."/>
            <person name="Antonio M."/>
            <person name="Oren A."/>
            <person name="Chaudhuri R.R."/>
            <person name="La Ragione R."/>
            <person name="Hildebrand F."/>
            <person name="Pallen M.J."/>
        </authorList>
    </citation>
    <scope>NUCLEOTIDE SEQUENCE</scope>
    <source>
        <strain evidence="7">15467</strain>
    </source>
</reference>
<evidence type="ECO:0000256" key="4">
    <source>
        <dbReference type="ARBA" id="ARBA00022989"/>
    </source>
</evidence>
<evidence type="ECO:0000256" key="5">
    <source>
        <dbReference type="ARBA" id="ARBA00023136"/>
    </source>
</evidence>
<accession>A0A9D9DML1</accession>
<dbReference type="NCBIfam" id="TIGR00765">
    <property type="entry name" value="yihY_not_rbn"/>
    <property type="match status" value="1"/>
</dbReference>
<name>A0A9D9DML1_9BACT</name>
<dbReference type="EMBL" id="JADINB010000129">
    <property type="protein sequence ID" value="MBO8429433.1"/>
    <property type="molecule type" value="Genomic_DNA"/>
</dbReference>
<keyword evidence="2" id="KW-1003">Cell membrane</keyword>
<feature type="transmembrane region" description="Helical" evidence="6">
    <location>
        <begin position="57"/>
        <end position="82"/>
    </location>
</feature>
<feature type="transmembrane region" description="Helical" evidence="6">
    <location>
        <begin position="165"/>
        <end position="189"/>
    </location>
</feature>
<evidence type="ECO:0000313" key="8">
    <source>
        <dbReference type="Proteomes" id="UP000823635"/>
    </source>
</evidence>